<evidence type="ECO:0000313" key="8">
    <source>
        <dbReference type="Proteomes" id="UP000253345"/>
    </source>
</evidence>
<feature type="transmembrane region" description="Helical" evidence="5">
    <location>
        <begin position="136"/>
        <end position="156"/>
    </location>
</feature>
<keyword evidence="3 5" id="KW-1133">Transmembrane helix</keyword>
<keyword evidence="4 5" id="KW-0472">Membrane</keyword>
<evidence type="ECO:0000256" key="1">
    <source>
        <dbReference type="ARBA" id="ARBA00004141"/>
    </source>
</evidence>
<dbReference type="AlphaFoldDB" id="A0A368YVQ7"/>
<dbReference type="RefSeq" id="WP_114349362.1">
    <property type="nucleotide sequence ID" value="NZ_QPJL01000010.1"/>
</dbReference>
<evidence type="ECO:0000259" key="6">
    <source>
        <dbReference type="Pfam" id="PF04893"/>
    </source>
</evidence>
<name>A0A368YVQ7_9RHOB</name>
<evidence type="ECO:0000256" key="5">
    <source>
        <dbReference type="SAM" id="Phobius"/>
    </source>
</evidence>
<evidence type="ECO:0000313" key="7">
    <source>
        <dbReference type="EMBL" id="RCW83346.1"/>
    </source>
</evidence>
<sequence>MKFGDLGELAVLTLRDPDAAMRILRGLELPLVARWMALFLAVVLSRMLGVVLLILLPVSGNDPLAELLSDPMTMAGIEFFGMVLTAFLVTHIGRMFGGTGTFPDALLAVAWIELMLVALMAVQVLMLVLLPGTVDLLGMIAGALSIYLTVTMTKALHGFSSVAKVAMVYFGLSLLLGALVLTVAPGLIPLPEVAQ</sequence>
<dbReference type="InterPro" id="IPR006977">
    <property type="entry name" value="Yip1_dom"/>
</dbReference>
<feature type="transmembrane region" description="Helical" evidence="5">
    <location>
        <begin position="168"/>
        <end position="188"/>
    </location>
</feature>
<dbReference type="Proteomes" id="UP000253345">
    <property type="component" value="Unassembled WGS sequence"/>
</dbReference>
<proteinExistence type="predicted"/>
<dbReference type="GO" id="GO:0016020">
    <property type="term" value="C:membrane"/>
    <property type="evidence" value="ECO:0007669"/>
    <property type="project" value="UniProtKB-SubCell"/>
</dbReference>
<accession>A0A368YVQ7</accession>
<dbReference type="EMBL" id="QPJL01000010">
    <property type="protein sequence ID" value="RCW83346.1"/>
    <property type="molecule type" value="Genomic_DNA"/>
</dbReference>
<feature type="transmembrane region" description="Helical" evidence="5">
    <location>
        <begin position="75"/>
        <end position="93"/>
    </location>
</feature>
<reference evidence="7 8" key="1">
    <citation type="submission" date="2018-07" db="EMBL/GenBank/DDBJ databases">
        <title>Genomic Encyclopedia of Type Strains, Phase III (KMG-III): the genomes of soil and plant-associated and newly described type strains.</title>
        <authorList>
            <person name="Whitman W."/>
        </authorList>
    </citation>
    <scope>NUCLEOTIDE SEQUENCE [LARGE SCALE GENOMIC DNA]</scope>
    <source>
        <strain evidence="7 8">CECT 8525</strain>
    </source>
</reference>
<comment type="caution">
    <text evidence="7">The sequence shown here is derived from an EMBL/GenBank/DDBJ whole genome shotgun (WGS) entry which is preliminary data.</text>
</comment>
<organism evidence="7 8">
    <name type="scientific">Paracoccus lutimaris</name>
    <dbReference type="NCBI Taxonomy" id="1490030"/>
    <lineage>
        <taxon>Bacteria</taxon>
        <taxon>Pseudomonadati</taxon>
        <taxon>Pseudomonadota</taxon>
        <taxon>Alphaproteobacteria</taxon>
        <taxon>Rhodobacterales</taxon>
        <taxon>Paracoccaceae</taxon>
        <taxon>Paracoccus</taxon>
    </lineage>
</organism>
<dbReference type="OrthoDB" id="7688451at2"/>
<keyword evidence="8" id="KW-1185">Reference proteome</keyword>
<comment type="subcellular location">
    <subcellularLocation>
        <location evidence="1">Membrane</location>
        <topology evidence="1">Multi-pass membrane protein</topology>
    </subcellularLocation>
</comment>
<feature type="domain" description="Yip1" evidence="6">
    <location>
        <begin position="13"/>
        <end position="181"/>
    </location>
</feature>
<gene>
    <name evidence="7" type="ORF">DFP89_11027</name>
</gene>
<keyword evidence="2 5" id="KW-0812">Transmembrane</keyword>
<evidence type="ECO:0000256" key="2">
    <source>
        <dbReference type="ARBA" id="ARBA00022692"/>
    </source>
</evidence>
<evidence type="ECO:0000256" key="4">
    <source>
        <dbReference type="ARBA" id="ARBA00023136"/>
    </source>
</evidence>
<evidence type="ECO:0000256" key="3">
    <source>
        <dbReference type="ARBA" id="ARBA00022989"/>
    </source>
</evidence>
<dbReference type="Pfam" id="PF04893">
    <property type="entry name" value="Yip1"/>
    <property type="match status" value="1"/>
</dbReference>
<protein>
    <submittedName>
        <fullName evidence="7">Yip1-like protein</fullName>
    </submittedName>
</protein>
<feature type="transmembrane region" description="Helical" evidence="5">
    <location>
        <begin position="105"/>
        <end position="130"/>
    </location>
</feature>
<feature type="transmembrane region" description="Helical" evidence="5">
    <location>
        <begin position="31"/>
        <end position="55"/>
    </location>
</feature>